<dbReference type="EMBL" id="FWWU01000007">
    <property type="protein sequence ID" value="SMB84520.1"/>
    <property type="molecule type" value="Genomic_DNA"/>
</dbReference>
<dbReference type="GO" id="GO:0016791">
    <property type="term" value="F:phosphatase activity"/>
    <property type="evidence" value="ECO:0007669"/>
    <property type="project" value="TreeGrafter"/>
</dbReference>
<protein>
    <submittedName>
        <fullName evidence="3">Predicted phosphodiesterase</fullName>
    </submittedName>
</protein>
<feature type="domain" description="Calcineurin-like phosphoesterase" evidence="2">
    <location>
        <begin position="1"/>
        <end position="211"/>
    </location>
</feature>
<dbReference type="SUPFAM" id="SSF56300">
    <property type="entry name" value="Metallo-dependent phosphatases"/>
    <property type="match status" value="1"/>
</dbReference>
<dbReference type="AlphaFoldDB" id="A0A1W1UU00"/>
<dbReference type="Gene3D" id="3.60.21.10">
    <property type="match status" value="1"/>
</dbReference>
<comment type="similarity">
    <text evidence="1">Belongs to the metallophosphoesterase superfamily. YfcE family.</text>
</comment>
<accession>A0A1W1UU00</accession>
<reference evidence="3 4" key="1">
    <citation type="submission" date="2017-04" db="EMBL/GenBank/DDBJ databases">
        <authorList>
            <person name="Afonso C.L."/>
            <person name="Miller P.J."/>
            <person name="Scott M.A."/>
            <person name="Spackman E."/>
            <person name="Goraichik I."/>
            <person name="Dimitrov K.M."/>
            <person name="Suarez D.L."/>
            <person name="Swayne D.E."/>
        </authorList>
    </citation>
    <scope>NUCLEOTIDE SEQUENCE [LARGE SCALE GENOMIC DNA]</scope>
    <source>
        <strain evidence="3 4">KR-140</strain>
    </source>
</reference>
<dbReference type="OrthoDB" id="9800565at2"/>
<dbReference type="InterPro" id="IPR050126">
    <property type="entry name" value="Ap4A_hydrolase"/>
</dbReference>
<gene>
    <name evidence="3" type="ORF">SAMN00790413_05172</name>
</gene>
<evidence type="ECO:0000313" key="3">
    <source>
        <dbReference type="EMBL" id="SMB84520.1"/>
    </source>
</evidence>
<dbReference type="STRING" id="695939.SAMN00790413_05172"/>
<dbReference type="PANTHER" id="PTHR42850:SF2">
    <property type="entry name" value="BLL5683 PROTEIN"/>
    <property type="match status" value="1"/>
</dbReference>
<keyword evidence="4" id="KW-1185">Reference proteome</keyword>
<dbReference type="InterPro" id="IPR011152">
    <property type="entry name" value="Pesterase_MJ0912"/>
</dbReference>
<evidence type="ECO:0000313" key="4">
    <source>
        <dbReference type="Proteomes" id="UP000192582"/>
    </source>
</evidence>
<dbReference type="Pfam" id="PF12850">
    <property type="entry name" value="Metallophos_2"/>
    <property type="match status" value="1"/>
</dbReference>
<dbReference type="Proteomes" id="UP000192582">
    <property type="component" value="Unassembled WGS sequence"/>
</dbReference>
<dbReference type="PANTHER" id="PTHR42850">
    <property type="entry name" value="METALLOPHOSPHOESTERASE"/>
    <property type="match status" value="1"/>
</dbReference>
<dbReference type="CDD" id="cd00838">
    <property type="entry name" value="MPP_superfamily"/>
    <property type="match status" value="1"/>
</dbReference>
<name>A0A1W1UU00_9DEIO</name>
<organism evidence="3 4">
    <name type="scientific">Deinococcus hopiensis KR-140</name>
    <dbReference type="NCBI Taxonomy" id="695939"/>
    <lineage>
        <taxon>Bacteria</taxon>
        <taxon>Thermotogati</taxon>
        <taxon>Deinococcota</taxon>
        <taxon>Deinococci</taxon>
        <taxon>Deinococcales</taxon>
        <taxon>Deinococcaceae</taxon>
        <taxon>Deinococcus</taxon>
    </lineage>
</organism>
<dbReference type="GO" id="GO:0005737">
    <property type="term" value="C:cytoplasm"/>
    <property type="evidence" value="ECO:0007669"/>
    <property type="project" value="TreeGrafter"/>
</dbReference>
<dbReference type="InterPro" id="IPR024654">
    <property type="entry name" value="Calcineurin-like_PHP_lpxH"/>
</dbReference>
<evidence type="ECO:0000259" key="2">
    <source>
        <dbReference type="Pfam" id="PF12850"/>
    </source>
</evidence>
<evidence type="ECO:0000256" key="1">
    <source>
        <dbReference type="ARBA" id="ARBA00008950"/>
    </source>
</evidence>
<dbReference type="InterPro" id="IPR029052">
    <property type="entry name" value="Metallo-depent_PP-like"/>
</dbReference>
<proteinExistence type="inferred from homology"/>
<sequence>MRLLVLSDIHANYPALDAVLNDAQSRSFDRVIHLGDALGYGPHPVEVVTALRDLGATCILGNHEHTMLTYVDNRRTSQDKELALPLTWQLSQLSKLDLALIRSWPDGVDDSPLGARYRHGTPVSMDTYTDSVNAARDAFARWQGRLGFVGHTHTPAAYATLKGPVGDWVKVRTFPEGGSYQVPRGARVILNPGSVGQPRDGNPHASYGIYDSVSEVFEVFRVPYPVALTQKAMREVGLPERLAARLALGQ</sequence>
<dbReference type="PIRSF" id="PIRSF000883">
    <property type="entry name" value="Pesterase_MJ0912"/>
    <property type="match status" value="1"/>
</dbReference>